<sequence>MKPLLGANMGTGSLLPELHTSVTETTDNSENTHIGWAVLPPSPPSCLFGNLASDDVIEYNTWWSAAWLARPREKMPIVTPGILKSRLKPFFDICLDDVTFEDRLYNYKLSRKSQLLTHIAKIRLYYRYLSPFNKVEPKVITVEGALDIHVNAEGYIYKIVNRKITASDREGAKVMETIKAEQEEARRKAEEKELRRQAEELVEEEKRRGTL</sequence>
<evidence type="ECO:0000313" key="3">
    <source>
        <dbReference type="Proteomes" id="UP000054495"/>
    </source>
</evidence>
<evidence type="ECO:0000256" key="1">
    <source>
        <dbReference type="SAM" id="MobiDB-lite"/>
    </source>
</evidence>
<proteinExistence type="predicted"/>
<reference evidence="2 3" key="1">
    <citation type="submission" date="2013-05" db="EMBL/GenBank/DDBJ databases">
        <title>Draft genome of the parasitic nematode Anyclostoma ceylanicum.</title>
        <authorList>
            <person name="Mitreva M."/>
        </authorList>
    </citation>
    <scope>NUCLEOTIDE SEQUENCE [LARGE SCALE GENOMIC DNA]</scope>
</reference>
<feature type="region of interest" description="Disordered" evidence="1">
    <location>
        <begin position="182"/>
        <end position="211"/>
    </location>
</feature>
<evidence type="ECO:0000313" key="2">
    <source>
        <dbReference type="EMBL" id="EPB80523.1"/>
    </source>
</evidence>
<keyword evidence="3" id="KW-1185">Reference proteome</keyword>
<protein>
    <submittedName>
        <fullName evidence="2">Uncharacterized protein</fullName>
    </submittedName>
</protein>
<gene>
    <name evidence="2" type="ORF">ANCCEY_00420</name>
</gene>
<accession>A0A0D6MAA3</accession>
<dbReference type="EMBL" id="KE124779">
    <property type="protein sequence ID" value="EPB80523.1"/>
    <property type="molecule type" value="Genomic_DNA"/>
</dbReference>
<organism evidence="2 3">
    <name type="scientific">Ancylostoma ceylanicum</name>
    <dbReference type="NCBI Taxonomy" id="53326"/>
    <lineage>
        <taxon>Eukaryota</taxon>
        <taxon>Metazoa</taxon>
        <taxon>Ecdysozoa</taxon>
        <taxon>Nematoda</taxon>
        <taxon>Chromadorea</taxon>
        <taxon>Rhabditida</taxon>
        <taxon>Rhabditina</taxon>
        <taxon>Rhabditomorpha</taxon>
        <taxon>Strongyloidea</taxon>
        <taxon>Ancylostomatidae</taxon>
        <taxon>Ancylostomatinae</taxon>
        <taxon>Ancylostoma</taxon>
    </lineage>
</organism>
<dbReference type="AlphaFoldDB" id="A0A0D6MAA3"/>
<dbReference type="Proteomes" id="UP000054495">
    <property type="component" value="Unassembled WGS sequence"/>
</dbReference>
<name>A0A0D6MAA3_9BILA</name>